<evidence type="ECO:0008006" key="4">
    <source>
        <dbReference type="Google" id="ProtNLM"/>
    </source>
</evidence>
<feature type="transmembrane region" description="Helical" evidence="1">
    <location>
        <begin position="6"/>
        <end position="29"/>
    </location>
</feature>
<keyword evidence="1" id="KW-0472">Membrane</keyword>
<protein>
    <recommendedName>
        <fullName evidence="4">ATPase</fullName>
    </recommendedName>
</protein>
<dbReference type="EMBL" id="LT629760">
    <property type="protein sequence ID" value="SDS42598.1"/>
    <property type="molecule type" value="Genomic_DNA"/>
</dbReference>
<sequence>MNMNPVYSASMPLTLMGAISGRGVLVMGVP</sequence>
<evidence type="ECO:0000256" key="1">
    <source>
        <dbReference type="SAM" id="Phobius"/>
    </source>
</evidence>
<gene>
    <name evidence="2" type="ORF">SAMN04490205_2471</name>
</gene>
<keyword evidence="1" id="KW-1133">Transmembrane helix</keyword>
<organism evidence="2 3">
    <name type="scientific">Pseudomonas trivialis</name>
    <dbReference type="NCBI Taxonomy" id="200450"/>
    <lineage>
        <taxon>Bacteria</taxon>
        <taxon>Pseudomonadati</taxon>
        <taxon>Pseudomonadota</taxon>
        <taxon>Gammaproteobacteria</taxon>
        <taxon>Pseudomonadales</taxon>
        <taxon>Pseudomonadaceae</taxon>
        <taxon>Pseudomonas</taxon>
    </lineage>
</organism>
<proteinExistence type="predicted"/>
<evidence type="ECO:0000313" key="3">
    <source>
        <dbReference type="Proteomes" id="UP000183126"/>
    </source>
</evidence>
<dbReference type="Proteomes" id="UP000183126">
    <property type="component" value="Chromosome I"/>
</dbReference>
<accession>A0ABY0UC65</accession>
<reference evidence="2 3" key="1">
    <citation type="submission" date="2016-10" db="EMBL/GenBank/DDBJ databases">
        <authorList>
            <person name="Varghese N."/>
            <person name="Submissions S."/>
        </authorList>
    </citation>
    <scope>NUCLEOTIDE SEQUENCE [LARGE SCALE GENOMIC DNA]</scope>
    <source>
        <strain evidence="2 3">BS3111</strain>
    </source>
</reference>
<evidence type="ECO:0000313" key="2">
    <source>
        <dbReference type="EMBL" id="SDS42598.1"/>
    </source>
</evidence>
<keyword evidence="3" id="KW-1185">Reference proteome</keyword>
<name>A0ABY0UC65_9PSED</name>
<keyword evidence="1" id="KW-0812">Transmembrane</keyword>